<name>A0A2S9XS64_9BACT</name>
<dbReference type="RefSeq" id="WP_181234474.1">
    <property type="nucleotide sequence ID" value="NZ_PVNL01000136.1"/>
</dbReference>
<reference evidence="1 2" key="1">
    <citation type="submission" date="2018-03" db="EMBL/GenBank/DDBJ databases">
        <title>Draft Genome Sequences of the Obligatory Marine Myxobacteria Enhygromyxa salina SWB007.</title>
        <authorList>
            <person name="Poehlein A."/>
            <person name="Moghaddam J.A."/>
            <person name="Harms H."/>
            <person name="Alanjari M."/>
            <person name="Koenig G.M."/>
            <person name="Daniel R."/>
            <person name="Schaeberle T.F."/>
        </authorList>
    </citation>
    <scope>NUCLEOTIDE SEQUENCE [LARGE SCALE GENOMIC DNA]</scope>
    <source>
        <strain evidence="1 2">SWB007</strain>
    </source>
</reference>
<evidence type="ECO:0000313" key="1">
    <source>
        <dbReference type="EMBL" id="PRP95703.1"/>
    </source>
</evidence>
<protein>
    <submittedName>
        <fullName evidence="1">Uncharacterized protein</fullName>
    </submittedName>
</protein>
<sequence>MRPTSTPSFPYDATVDMLINGTMGFCSFEKPIELQSPEHPGWHLEEDAREHLFRDETADERLIEGLAGRGRGGKHDRRLARRARKAAKLVEKMSKRGKTTRAREIAREVFSFGIYQSQFDAKRAQRKLGKSLAQEIGGVVELLEKAELSTEPVDSTLEAGRDERRRRLTERLSAELIAQSGAVGEAVDVDVARAAAVEVINAYMDNVPVGSAEAMPLLVGEGDPKWDVALVSNGAKDHHAVLLAVAMRTERETGTKVSMLLFRAILDGMSSAGPEAGTWSGVAVVGLSYLSKSDLSQLETMAMALDGTEAFRIWGLVIISEANSLAKVEGTNREAAIDRILLAGTQLQRVVADANAQVGGPGRAADREIIKEGFDLFLSNELGTEGPVMVKMAGRDVPVFVHPAVDEDAFEVWTSILDEAVGSFPQGLIDQLIGTQGEAGGNPFRGFRLYPGSSGLTPGSLVDGGIAGVYSFEKHGLTIGVDVSDSREKALDLAIHELCHRLSDILVNDSDRGTAIRASEAIDSTSALQERLATRHFETEKNARRDFPGGKATIEQKDPAAQEAGIVSYYASYGDFRNNAGGIPPEEYLAESCTKYLYGGLAAATLRRVDPELYWAIGYALWLANTGKLERARKVLLDLDQPPSEAQVIPPPSR</sequence>
<proteinExistence type="predicted"/>
<evidence type="ECO:0000313" key="2">
    <source>
        <dbReference type="Proteomes" id="UP000238823"/>
    </source>
</evidence>
<gene>
    <name evidence="1" type="ORF">ENSA7_73370</name>
</gene>
<dbReference type="AlphaFoldDB" id="A0A2S9XS64"/>
<dbReference type="EMBL" id="PVNL01000136">
    <property type="protein sequence ID" value="PRP95703.1"/>
    <property type="molecule type" value="Genomic_DNA"/>
</dbReference>
<comment type="caution">
    <text evidence="1">The sequence shown here is derived from an EMBL/GenBank/DDBJ whole genome shotgun (WGS) entry which is preliminary data.</text>
</comment>
<organism evidence="1 2">
    <name type="scientific">Enhygromyxa salina</name>
    <dbReference type="NCBI Taxonomy" id="215803"/>
    <lineage>
        <taxon>Bacteria</taxon>
        <taxon>Pseudomonadati</taxon>
        <taxon>Myxococcota</taxon>
        <taxon>Polyangia</taxon>
        <taxon>Nannocystales</taxon>
        <taxon>Nannocystaceae</taxon>
        <taxon>Enhygromyxa</taxon>
    </lineage>
</organism>
<dbReference type="Proteomes" id="UP000238823">
    <property type="component" value="Unassembled WGS sequence"/>
</dbReference>
<accession>A0A2S9XS64</accession>